<dbReference type="SMART" id="SM00369">
    <property type="entry name" value="LRR_TYP"/>
    <property type="match status" value="3"/>
</dbReference>
<keyword evidence="5" id="KW-1185">Reference proteome</keyword>
<name>A0ABY1Q2V6_9BURK</name>
<keyword evidence="3" id="KW-0677">Repeat</keyword>
<dbReference type="Pfam" id="PF00560">
    <property type="entry name" value="LRR_1"/>
    <property type="match status" value="1"/>
</dbReference>
<dbReference type="InterPro" id="IPR001611">
    <property type="entry name" value="Leu-rich_rpt"/>
</dbReference>
<dbReference type="EMBL" id="FXUL01000004">
    <property type="protein sequence ID" value="SMP55826.1"/>
    <property type="molecule type" value="Genomic_DNA"/>
</dbReference>
<protein>
    <submittedName>
        <fullName evidence="4">Uncharacterized protein</fullName>
    </submittedName>
</protein>
<evidence type="ECO:0000256" key="1">
    <source>
        <dbReference type="ARBA" id="ARBA00009868"/>
    </source>
</evidence>
<gene>
    <name evidence="4" type="ORF">SAMN06295970_104244</name>
</gene>
<dbReference type="PANTHER" id="PTHR47114:SF2">
    <property type="entry name" value="OLIGODENDROCYTE-MYELIN GLYCOPROTEIN"/>
    <property type="match status" value="1"/>
</dbReference>
<organism evidence="4 5">
    <name type="scientific">Noviherbaspirillum suwonense</name>
    <dbReference type="NCBI Taxonomy" id="1224511"/>
    <lineage>
        <taxon>Bacteria</taxon>
        <taxon>Pseudomonadati</taxon>
        <taxon>Pseudomonadota</taxon>
        <taxon>Betaproteobacteria</taxon>
        <taxon>Burkholderiales</taxon>
        <taxon>Oxalobacteraceae</taxon>
        <taxon>Noviherbaspirillum</taxon>
    </lineage>
</organism>
<evidence type="ECO:0000256" key="2">
    <source>
        <dbReference type="ARBA" id="ARBA00022614"/>
    </source>
</evidence>
<dbReference type="SMART" id="SM00364">
    <property type="entry name" value="LRR_BAC"/>
    <property type="match status" value="10"/>
</dbReference>
<evidence type="ECO:0000313" key="5">
    <source>
        <dbReference type="Proteomes" id="UP001158049"/>
    </source>
</evidence>
<dbReference type="PROSITE" id="PS51450">
    <property type="entry name" value="LRR"/>
    <property type="match status" value="1"/>
</dbReference>
<evidence type="ECO:0000256" key="3">
    <source>
        <dbReference type="ARBA" id="ARBA00022737"/>
    </source>
</evidence>
<comment type="similarity">
    <text evidence="1">Belongs to the LRR-containing bacterial E3 ligase family.</text>
</comment>
<accession>A0ABY1Q2V6</accession>
<dbReference type="PANTHER" id="PTHR47114">
    <property type="match status" value="1"/>
</dbReference>
<dbReference type="InterPro" id="IPR051071">
    <property type="entry name" value="LRR-bact_E3_ubiq_ligases"/>
</dbReference>
<evidence type="ECO:0000313" key="4">
    <source>
        <dbReference type="EMBL" id="SMP55826.1"/>
    </source>
</evidence>
<dbReference type="SUPFAM" id="SSF52058">
    <property type="entry name" value="L domain-like"/>
    <property type="match status" value="1"/>
</dbReference>
<dbReference type="InterPro" id="IPR032675">
    <property type="entry name" value="LRR_dom_sf"/>
</dbReference>
<comment type="caution">
    <text evidence="4">The sequence shown here is derived from an EMBL/GenBank/DDBJ whole genome shotgun (WGS) entry which is preliminary data.</text>
</comment>
<dbReference type="Proteomes" id="UP001158049">
    <property type="component" value="Unassembled WGS sequence"/>
</dbReference>
<dbReference type="Gene3D" id="3.80.10.10">
    <property type="entry name" value="Ribonuclease Inhibitor"/>
    <property type="match status" value="1"/>
</dbReference>
<proteinExistence type="inferred from homology"/>
<keyword evidence="2" id="KW-0433">Leucine-rich repeat</keyword>
<sequence>MGLFPGQEAKGTDSGMVAILASGNHAVRAASARASVIRMNCVTGVSTQSSPFLLQDRTSMKRAANDTSPFIQTGSQRRQDNIQMSATDPPANPQDSSPLSAPCVYSIASEGHKAMPAIDARSLASYMSELAAWTRSATPAEVNLRLAAESRCARATRDNQESSGTIDISSLALTTLPPLPAGLRRLVARDNRLGSLPDYLPQELQTLDVSGNKLSALPENLPQKLEFLLIDDNRLCALPENLPKDLKCLSAAQNRLTTLRDNLPSTLQYLYAAHNRLTAIPELPQGLQDLDISDNQLDALPQLPEGLKHLSVGNSNLASLPGNLPPDLQNLYCRGNDFRTLPDNLPRQLRHLDVGRNRLSSLSNNLPKELQTLIVDQNFLTNTMVLAFMKSNTSITTLVFESPSDSCDDPLSQAIETELSNNRAHPARLIHSAVTLDLLTRFAFTMDQAGTLANSIQTQQPADGSLPAQHVPRELHYVLANNCSKDLLAVLSQMSSGNNDY</sequence>
<reference evidence="4 5" key="1">
    <citation type="submission" date="2017-05" db="EMBL/GenBank/DDBJ databases">
        <authorList>
            <person name="Varghese N."/>
            <person name="Submissions S."/>
        </authorList>
    </citation>
    <scope>NUCLEOTIDE SEQUENCE [LARGE SCALE GENOMIC DNA]</scope>
    <source>
        <strain evidence="4 5">DSM 26001</strain>
    </source>
</reference>
<dbReference type="InterPro" id="IPR003591">
    <property type="entry name" value="Leu-rich_rpt_typical-subtyp"/>
</dbReference>